<dbReference type="EMBL" id="AM050342">
    <property type="protein sequence ID" value="CAJ19150.1"/>
    <property type="molecule type" value="Genomic_DNA"/>
</dbReference>
<dbReference type="InterPro" id="IPR011042">
    <property type="entry name" value="6-blade_b-propeller_TolB-like"/>
</dbReference>
<accession>Q2YI53</accession>
<reference evidence="1" key="1">
    <citation type="journal article" date="2005" name="Environ. Microbiol.">
        <title>Novel hydrolase diversity retrieved from a metagenome library of bovine rumen microflora.</title>
        <authorList>
            <person name="Ferrer M."/>
            <person name="Golyshina O.V."/>
            <person name="Chernikova T.N."/>
            <person name="Khachane A.N."/>
            <person name="Reyes-Duarte D."/>
            <person name="Santos V.A.P.M.D."/>
            <person name="Strompl C."/>
            <person name="Elborough K."/>
            <person name="Jarvis G."/>
            <person name="Neef A."/>
            <person name="Yakimov M.M."/>
            <person name="Timmis K.N."/>
            <person name="Golyshin P.N."/>
        </authorList>
    </citation>
    <scope>NUCLEOTIDE SEQUENCE</scope>
</reference>
<dbReference type="AlphaFoldDB" id="Q2YI53"/>
<organism evidence="1">
    <name type="scientific">unidentified microorganism</name>
    <dbReference type="NCBI Taxonomy" id="81726"/>
    <lineage>
        <taxon>unclassified sequences</taxon>
        <taxon>environmental samples</taxon>
    </lineage>
</organism>
<protein>
    <submittedName>
        <fullName evidence="1">Uncharacterized protein</fullName>
    </submittedName>
</protein>
<sequence length="484" mass="54359">MKRIEPVILAFALLLLCGCGRKADVRPAGAGTDRPSPVFPDYREVTVPCNIAPLNFYYTDPEASRFVTTFTSAGQSVTVKGREVVWKEKDWAAMRATGEDVKVLSQYKTPSGPISFLWFIHVSPDPVDGWLTYRLIEPGFEVWDDLEIVERNLTNFESRPISDWRNTKNKCMNCHIHAQGRGDLSMFYLRGEGGGAILNRGGTLRKLTLRDSTMISSTVYGEIHPAGRFGVFSTNVIIPAMHPFGNRRMEVYDTASDLCVADFDGNRMTTFPETARPDVFETFPVFSADGNWVYYCAAPARKLPAEVEQTMYSLVRRPFDAETGTLGGPADTLWSATERGLSVCHPKASPDGRWLLFTVADYGTFPINHRECDLRMLDLRTGDVLTLDEVNADKSDTYHSWSSDARWFVFASKRGDGMFGKPWFSHVSEDGRVTRPFLLPQKDPHFYDNMTRSFNVPDLGNASVGFDAAEIGRVWREVPAEAFE</sequence>
<evidence type="ECO:0000313" key="1">
    <source>
        <dbReference type="EMBL" id="CAJ19150.1"/>
    </source>
</evidence>
<dbReference type="Pfam" id="PF07676">
    <property type="entry name" value="PD40"/>
    <property type="match status" value="2"/>
</dbReference>
<dbReference type="SUPFAM" id="SSF82171">
    <property type="entry name" value="DPP6 N-terminal domain-like"/>
    <property type="match status" value="1"/>
</dbReference>
<name>Q2YI53_9ZZZZ</name>
<dbReference type="PROSITE" id="PS51257">
    <property type="entry name" value="PROKAR_LIPOPROTEIN"/>
    <property type="match status" value="1"/>
</dbReference>
<proteinExistence type="predicted"/>
<dbReference type="InterPro" id="IPR011659">
    <property type="entry name" value="WD40"/>
</dbReference>
<dbReference type="Gene3D" id="2.120.10.30">
    <property type="entry name" value="TolB, C-terminal domain"/>
    <property type="match status" value="1"/>
</dbReference>